<organism evidence="3 4">
    <name type="scientific">Fictibacillus phosphorivorans</name>
    <dbReference type="NCBI Taxonomy" id="1221500"/>
    <lineage>
        <taxon>Bacteria</taxon>
        <taxon>Bacillati</taxon>
        <taxon>Bacillota</taxon>
        <taxon>Bacilli</taxon>
        <taxon>Bacillales</taxon>
        <taxon>Fictibacillaceae</taxon>
        <taxon>Fictibacillus</taxon>
    </lineage>
</organism>
<keyword evidence="1" id="KW-0472">Membrane</keyword>
<feature type="transmembrane region" description="Helical" evidence="1">
    <location>
        <begin position="88"/>
        <end position="107"/>
    </location>
</feature>
<feature type="transmembrane region" description="Helical" evidence="1">
    <location>
        <begin position="119"/>
        <end position="139"/>
    </location>
</feature>
<protein>
    <recommendedName>
        <fullName evidence="2">VanZ-like domain-containing protein</fullName>
    </recommendedName>
</protein>
<dbReference type="Pfam" id="PF04892">
    <property type="entry name" value="VanZ"/>
    <property type="match status" value="1"/>
</dbReference>
<dbReference type="Proteomes" id="UP000076567">
    <property type="component" value="Unassembled WGS sequence"/>
</dbReference>
<gene>
    <name evidence="3" type="ORF">AWM68_15945</name>
</gene>
<proteinExistence type="predicted"/>
<feature type="domain" description="VanZ-like" evidence="2">
    <location>
        <begin position="16"/>
        <end position="136"/>
    </location>
</feature>
<feature type="transmembrane region" description="Helical" evidence="1">
    <location>
        <begin position="59"/>
        <end position="81"/>
    </location>
</feature>
<name>A0A165MTF0_9BACL</name>
<reference evidence="4" key="1">
    <citation type="submission" date="2016-01" db="EMBL/GenBank/DDBJ databases">
        <title>Draft genome of Chromobacterium sp. F49.</title>
        <authorList>
            <person name="Hong K.W."/>
        </authorList>
    </citation>
    <scope>NUCLEOTIDE SEQUENCE [LARGE SCALE GENOMIC DNA]</scope>
    <source>
        <strain evidence="4">P7IIIA</strain>
    </source>
</reference>
<evidence type="ECO:0000313" key="4">
    <source>
        <dbReference type="Proteomes" id="UP000076567"/>
    </source>
</evidence>
<accession>A0A165MTF0</accession>
<keyword evidence="1" id="KW-1133">Transmembrane helix</keyword>
<feature type="transmembrane region" description="Helical" evidence="1">
    <location>
        <begin position="12"/>
        <end position="36"/>
    </location>
</feature>
<evidence type="ECO:0000313" key="3">
    <source>
        <dbReference type="EMBL" id="KZE63295.1"/>
    </source>
</evidence>
<dbReference type="InterPro" id="IPR053150">
    <property type="entry name" value="Teicoplanin_resist-assoc"/>
</dbReference>
<dbReference type="InterPro" id="IPR006976">
    <property type="entry name" value="VanZ-like"/>
</dbReference>
<evidence type="ECO:0000259" key="2">
    <source>
        <dbReference type="Pfam" id="PF04892"/>
    </source>
</evidence>
<dbReference type="PANTHER" id="PTHR36834:SF1">
    <property type="entry name" value="INTEGRAL MEMBRANE PROTEIN"/>
    <property type="match status" value="1"/>
</dbReference>
<dbReference type="EMBL" id="LRFC01000041">
    <property type="protein sequence ID" value="KZE63295.1"/>
    <property type="molecule type" value="Genomic_DNA"/>
</dbReference>
<keyword evidence="4" id="KW-1185">Reference proteome</keyword>
<dbReference type="AlphaFoldDB" id="A0A165MTF0"/>
<sequence>MKSILYLLKRYSILIFTFYLLTLVFLTLFSYNYYIYGKSSNYLLFSSIKLMLHSQDPMLILKNIIGNVVLFLPFGLFLPVINRMFSSVFLIFIISFFTSLIIEILQKQIANRIFDIDDILLNVCGALLGLFFVKTFNYLSFGNLK</sequence>
<evidence type="ECO:0000256" key="1">
    <source>
        <dbReference type="SAM" id="Phobius"/>
    </source>
</evidence>
<comment type="caution">
    <text evidence="3">The sequence shown here is derived from an EMBL/GenBank/DDBJ whole genome shotgun (WGS) entry which is preliminary data.</text>
</comment>
<dbReference type="PANTHER" id="PTHR36834">
    <property type="entry name" value="MEMBRANE PROTEIN-RELATED"/>
    <property type="match status" value="1"/>
</dbReference>
<keyword evidence="1" id="KW-0812">Transmembrane</keyword>